<dbReference type="RefSeq" id="YP_001649139.1">
    <property type="nucleotide sequence ID" value="NC_010240.1"/>
</dbReference>
<keyword evidence="4" id="KW-1185">Reference proteome</keyword>
<feature type="domain" description="Cas12f1-like TNB" evidence="2">
    <location>
        <begin position="494"/>
        <end position="552"/>
    </location>
</feature>
<reference evidence="3 4" key="1">
    <citation type="journal article" date="2008" name="Virus Genes">
        <title>Genomic sequence analysis of a granulovirus isolated from the Old World bollworm, Helicoverpa armigera.</title>
        <authorList>
            <person name="Harrison R.L."/>
            <person name="Popham H.J."/>
        </authorList>
    </citation>
    <scope>NUCLEOTIDE SEQUENCE [LARGE SCALE GENOMIC DNA]</scope>
</reference>
<dbReference type="OrthoDB" id="3397at10239"/>
<dbReference type="Proteomes" id="UP000203266">
    <property type="component" value="Segment"/>
</dbReference>
<proteinExistence type="predicted"/>
<dbReference type="EMBL" id="EU255577">
    <property type="protein sequence ID" value="ABY47848.1"/>
    <property type="molecule type" value="Genomic_DNA"/>
</dbReference>
<evidence type="ECO:0000313" key="4">
    <source>
        <dbReference type="Proteomes" id="UP000203266"/>
    </source>
</evidence>
<dbReference type="KEGG" id="vg:10973841"/>
<dbReference type="GeneID" id="10973841"/>
<evidence type="ECO:0000259" key="2">
    <source>
        <dbReference type="Pfam" id="PF07282"/>
    </source>
</evidence>
<evidence type="ECO:0000313" key="3">
    <source>
        <dbReference type="EMBL" id="ABY47848.1"/>
    </source>
</evidence>
<evidence type="ECO:0000256" key="1">
    <source>
        <dbReference type="ARBA" id="ARBA00023125"/>
    </source>
</evidence>
<sequence length="576" mass="66655">MPVCKSCGGLDHQRRNSINCANYLPPVRKRKLEPAQENLELQIYVVKRGLQSALCPLLSDEDRNRLLYEIRRDVRDLSRVYIELGILINYYMKRCDTLPDKPDVLNFFYAIKGKGPYAACYKHLAGDRVYDGKLRSFVVQELAKQYETLIHTNIETHAYSRLARYFGVKKNDHGLFLAYYKKDFSQATEDMIRVCQIINVDSCKKNWWSTVPLWLKIQQDLFDRDNVESFRLFPQPSYGLKHLTYTSRGWHELLRRVKPDSVPSHWPNIQDHIKELWAPWLKSTKNFGCCLQTDGVSVSLSMNRWVKRVTKSDGVIKEVVIKKWKPSYDKLIAVDPGSRVPVAAYDSNGVYKRVTSKFVKSHSLEWKRDRVRTKHTKSSELAEAKDRESINQACNIVLSSKNTSHVVEYTVFRLKWFNVRQTPYDTHSKLTRLKFDKYINTAKLQEKIAEEVFDGGGVEKTLVLYGAGSKFMNAAQFSGRKFKHDALLKKLRHRSNIHVEIVDESYTSQACSTCNQQTGEFSKIVMDHKKRVGVCPNCASRFDRDQNAAKNILINFMRSAVCRPRCSYTKKGIVAS</sequence>
<dbReference type="InterPro" id="IPR010095">
    <property type="entry name" value="Cas12f1-like_TNB"/>
</dbReference>
<name>A9YMZ9_9BBAC</name>
<organism evidence="3 4">
    <name type="scientific">Helicoverpa armigera granulovirus</name>
    <dbReference type="NCBI Taxonomy" id="489830"/>
    <lineage>
        <taxon>Viruses</taxon>
        <taxon>Viruses incertae sedis</taxon>
        <taxon>Naldaviricetes</taxon>
        <taxon>Lefavirales</taxon>
        <taxon>Baculoviridae</taxon>
        <taxon>Betabaculovirus</taxon>
        <taxon>Betabaculovirus helarmigerae</taxon>
    </lineage>
</organism>
<accession>A9YMZ9</accession>
<dbReference type="GO" id="GO:0003677">
    <property type="term" value="F:DNA binding"/>
    <property type="evidence" value="ECO:0007669"/>
    <property type="project" value="UniProtKB-KW"/>
</dbReference>
<protein>
    <recommendedName>
        <fullName evidence="2">Cas12f1-like TNB domain-containing protein</fullName>
    </recommendedName>
</protein>
<keyword evidence="1" id="KW-0238">DNA-binding</keyword>
<dbReference type="Pfam" id="PF07282">
    <property type="entry name" value="Cas12f1-like_TNB"/>
    <property type="match status" value="1"/>
</dbReference>